<proteinExistence type="inferred from homology"/>
<dbReference type="InterPro" id="IPR002912">
    <property type="entry name" value="ACT_dom"/>
</dbReference>
<dbReference type="InterPro" id="IPR039557">
    <property type="entry name" value="AHAS_ACT"/>
</dbReference>
<dbReference type="PANTHER" id="PTHR30239">
    <property type="entry name" value="ACETOLACTATE SYNTHASE SMALL SUBUNIT"/>
    <property type="match status" value="1"/>
</dbReference>
<evidence type="ECO:0000256" key="1">
    <source>
        <dbReference type="ARBA" id="ARBA00004974"/>
    </source>
</evidence>
<feature type="domain" description="ACT" evidence="9">
    <location>
        <begin position="4"/>
        <end position="78"/>
    </location>
</feature>
<dbReference type="PANTHER" id="PTHR30239:SF0">
    <property type="entry name" value="ACETOLACTATE SYNTHASE SMALL SUBUNIT 1, CHLOROPLASTIC"/>
    <property type="match status" value="1"/>
</dbReference>
<evidence type="ECO:0000256" key="6">
    <source>
        <dbReference type="ARBA" id="ARBA00023304"/>
    </source>
</evidence>
<comment type="similarity">
    <text evidence="3 8">Belongs to the acetolactate synthase small subunit family.</text>
</comment>
<dbReference type="InterPro" id="IPR054480">
    <property type="entry name" value="AHAS_small-like_ACT"/>
</dbReference>
<dbReference type="EMBL" id="JARVLH010000001">
    <property type="protein sequence ID" value="MEX5284220.1"/>
    <property type="molecule type" value="Genomic_DNA"/>
</dbReference>
<dbReference type="Gene3D" id="3.30.70.260">
    <property type="match status" value="1"/>
</dbReference>
<dbReference type="SUPFAM" id="SSF55021">
    <property type="entry name" value="ACT-like"/>
    <property type="match status" value="2"/>
</dbReference>
<organism evidence="10 11">
    <name type="scientific">Selenomonas sputigena</name>
    <dbReference type="NCBI Taxonomy" id="69823"/>
    <lineage>
        <taxon>Bacteria</taxon>
        <taxon>Bacillati</taxon>
        <taxon>Bacillota</taxon>
        <taxon>Negativicutes</taxon>
        <taxon>Selenomonadales</taxon>
        <taxon>Selenomonadaceae</taxon>
        <taxon>Selenomonas</taxon>
    </lineage>
</organism>
<evidence type="ECO:0000256" key="2">
    <source>
        <dbReference type="ARBA" id="ARBA00005025"/>
    </source>
</evidence>
<dbReference type="RefSeq" id="WP_368845941.1">
    <property type="nucleotide sequence ID" value="NZ_CP194411.1"/>
</dbReference>
<evidence type="ECO:0000256" key="8">
    <source>
        <dbReference type="RuleBase" id="RU368092"/>
    </source>
</evidence>
<dbReference type="InterPro" id="IPR004789">
    <property type="entry name" value="Acetalactate_synth_ssu"/>
</dbReference>
<gene>
    <name evidence="10" type="primary">ilvN</name>
    <name evidence="10" type="ORF">QCO44_01000</name>
</gene>
<dbReference type="InterPro" id="IPR019455">
    <property type="entry name" value="Acetolactate_synth_ssu_C"/>
</dbReference>
<keyword evidence="8 10" id="KW-0808">Transferase</keyword>
<name>A0ABV3X206_9FIRM</name>
<dbReference type="PROSITE" id="PS51671">
    <property type="entry name" value="ACT"/>
    <property type="match status" value="1"/>
</dbReference>
<comment type="function">
    <text evidence="8">Catalyzes the conversion of 2 pyruvate molecules into acetolactate in the first common step of the biosynthetic pathway of the branched-amino acids such as leucine, isoleucine, and valine.</text>
</comment>
<dbReference type="EC" id="2.2.1.6" evidence="8"/>
<dbReference type="NCBIfam" id="NF008864">
    <property type="entry name" value="PRK11895.1"/>
    <property type="match status" value="1"/>
</dbReference>
<comment type="pathway">
    <text evidence="2 8">Amino-acid biosynthesis; L-valine biosynthesis; L-valine from pyruvate: step 1/4.</text>
</comment>
<evidence type="ECO:0000256" key="5">
    <source>
        <dbReference type="ARBA" id="ARBA00022605"/>
    </source>
</evidence>
<evidence type="ECO:0000313" key="10">
    <source>
        <dbReference type="EMBL" id="MEX5284220.1"/>
    </source>
</evidence>
<dbReference type="Pfam" id="PF22629">
    <property type="entry name" value="ACT_AHAS_ss"/>
    <property type="match status" value="1"/>
</dbReference>
<evidence type="ECO:0000256" key="7">
    <source>
        <dbReference type="ARBA" id="ARBA00048670"/>
    </source>
</evidence>
<keyword evidence="11" id="KW-1185">Reference proteome</keyword>
<keyword evidence="6 8" id="KW-0100">Branched-chain amino acid biosynthesis</keyword>
<dbReference type="InterPro" id="IPR027271">
    <property type="entry name" value="Acetolactate_synth/TF_NikR_C"/>
</dbReference>
<dbReference type="CDD" id="cd04878">
    <property type="entry name" value="ACT_AHAS"/>
    <property type="match status" value="1"/>
</dbReference>
<comment type="subunit">
    <text evidence="4 8">Dimer of large and small chains.</text>
</comment>
<comment type="pathway">
    <text evidence="1 8">Amino-acid biosynthesis; L-isoleucine biosynthesis; L-isoleucine from 2-oxobutanoate: step 1/4.</text>
</comment>
<evidence type="ECO:0000259" key="9">
    <source>
        <dbReference type="PROSITE" id="PS51671"/>
    </source>
</evidence>
<dbReference type="NCBIfam" id="TIGR00119">
    <property type="entry name" value="acolac_sm"/>
    <property type="match status" value="1"/>
</dbReference>
<keyword evidence="5 8" id="KW-0028">Amino-acid biosynthesis</keyword>
<dbReference type="Gene3D" id="3.30.70.1150">
    <property type="entry name" value="ACT-like. Chain A, domain 2"/>
    <property type="match status" value="1"/>
</dbReference>
<dbReference type="Proteomes" id="UP001559623">
    <property type="component" value="Unassembled WGS sequence"/>
</dbReference>
<dbReference type="InterPro" id="IPR045865">
    <property type="entry name" value="ACT-like_dom_sf"/>
</dbReference>
<evidence type="ECO:0000313" key="11">
    <source>
        <dbReference type="Proteomes" id="UP001559623"/>
    </source>
</evidence>
<reference evidence="10 11" key="1">
    <citation type="submission" date="2023-04" db="EMBL/GenBank/DDBJ databases">
        <title>Genome Sequence of Selenomonas sputigena ATCC 33150.</title>
        <authorList>
            <person name="Miller D.P."/>
            <person name="Anvari S."/>
            <person name="Polson S.W."/>
            <person name="Macdonald M."/>
            <person name="Mcdowell J.V."/>
        </authorList>
    </citation>
    <scope>NUCLEOTIDE SEQUENCE [LARGE SCALE GENOMIC DNA]</scope>
    <source>
        <strain evidence="10 11">ATCC 33150</strain>
    </source>
</reference>
<accession>A0ABV3X206</accession>
<dbReference type="GO" id="GO:0003984">
    <property type="term" value="F:acetolactate synthase activity"/>
    <property type="evidence" value="ECO:0007669"/>
    <property type="project" value="UniProtKB-EC"/>
</dbReference>
<evidence type="ECO:0000256" key="4">
    <source>
        <dbReference type="ARBA" id="ARBA00011744"/>
    </source>
</evidence>
<comment type="caution">
    <text evidence="10">The sequence shown here is derived from an EMBL/GenBank/DDBJ whole genome shotgun (WGS) entry which is preliminary data.</text>
</comment>
<comment type="catalytic activity">
    <reaction evidence="7 8">
        <text>2 pyruvate + H(+) = (2S)-2-acetolactate + CO2</text>
        <dbReference type="Rhea" id="RHEA:25249"/>
        <dbReference type="ChEBI" id="CHEBI:15361"/>
        <dbReference type="ChEBI" id="CHEBI:15378"/>
        <dbReference type="ChEBI" id="CHEBI:16526"/>
        <dbReference type="ChEBI" id="CHEBI:58476"/>
        <dbReference type="EC" id="2.2.1.6"/>
    </reaction>
</comment>
<sequence length="176" mass="19976">MRHVLSILVRNQSGVLVRVASMFSRREFNIDSLSVGVTETAEFSRITVVVQGDEELVDQMMKQLEKLPDVVEVQALQTGTSVFRGMTLIKVKADDTNRLDVLKMAELFRAHVIDVRPTTLIFEITGDDEKVTAFLQLLSPYGILETIRTGLIALERGEHTIYQNCEEREYYGKNLL</sequence>
<dbReference type="Pfam" id="PF10369">
    <property type="entry name" value="ALS_ss_C"/>
    <property type="match status" value="1"/>
</dbReference>
<protein>
    <recommendedName>
        <fullName evidence="8">Acetolactate synthase small subunit</fullName>
        <shortName evidence="8">AHAS</shortName>
        <shortName evidence="8">ALS</shortName>
        <ecNumber evidence="8">2.2.1.6</ecNumber>
    </recommendedName>
    <alternativeName>
        <fullName evidence="8">Acetohydroxy-acid synthase small subunit</fullName>
    </alternativeName>
</protein>
<evidence type="ECO:0000256" key="3">
    <source>
        <dbReference type="ARBA" id="ARBA00006341"/>
    </source>
</evidence>